<evidence type="ECO:0000313" key="1">
    <source>
        <dbReference type="EMBL" id="BDV43087.1"/>
    </source>
</evidence>
<accession>A0ABN6VUE4</accession>
<protein>
    <submittedName>
        <fullName evidence="1">Uncharacterized protein</fullName>
    </submittedName>
</protein>
<organism evidence="1 2">
    <name type="scientific">Geotalea uraniireducens</name>
    <dbReference type="NCBI Taxonomy" id="351604"/>
    <lineage>
        <taxon>Bacteria</taxon>
        <taxon>Pseudomonadati</taxon>
        <taxon>Thermodesulfobacteriota</taxon>
        <taxon>Desulfuromonadia</taxon>
        <taxon>Geobacterales</taxon>
        <taxon>Geobacteraceae</taxon>
        <taxon>Geotalea</taxon>
    </lineage>
</organism>
<evidence type="ECO:0000313" key="2">
    <source>
        <dbReference type="Proteomes" id="UP001317705"/>
    </source>
</evidence>
<keyword evidence="2" id="KW-1185">Reference proteome</keyword>
<name>A0ABN6VUE4_9BACT</name>
<proteinExistence type="predicted"/>
<dbReference type="Proteomes" id="UP001317705">
    <property type="component" value="Chromosome"/>
</dbReference>
<reference evidence="1 2" key="1">
    <citation type="submission" date="2022-12" db="EMBL/GenBank/DDBJ databases">
        <title>Polyphasic characterization of Geotalea uranireducens NIT-SL11 newly isolated from a complex of sewage sludge and microbially reduced graphene oxide.</title>
        <authorList>
            <person name="Xie L."/>
            <person name="Yoshida N."/>
            <person name="Meng L."/>
        </authorList>
    </citation>
    <scope>NUCLEOTIDE SEQUENCE [LARGE SCALE GENOMIC DNA]</scope>
    <source>
        <strain evidence="1 2">NIT-SL11</strain>
    </source>
</reference>
<dbReference type="EMBL" id="AP027151">
    <property type="protein sequence ID" value="BDV43087.1"/>
    <property type="molecule type" value="Genomic_DNA"/>
</dbReference>
<gene>
    <name evidence="1" type="ORF">GURASL_20100</name>
</gene>
<sequence length="68" mass="8189">MAEAKEVLEIMKEVAILRIAMLREGITFHDSERRNYFLQCYEQKLGEINRQIRRLNLRLVRPNDKTVQ</sequence>
<dbReference type="RefSeq" id="WP_281999204.1">
    <property type="nucleotide sequence ID" value="NZ_AP027151.1"/>
</dbReference>